<name>A0A6B3VWF0_9BACI</name>
<dbReference type="Pfam" id="PF00271">
    <property type="entry name" value="Helicase_C"/>
    <property type="match status" value="1"/>
</dbReference>
<dbReference type="InterPro" id="IPR011335">
    <property type="entry name" value="Restrct_endonuc-II-like"/>
</dbReference>
<dbReference type="Proteomes" id="UP000570010">
    <property type="component" value="Unassembled WGS sequence"/>
</dbReference>
<keyword evidence="4" id="KW-0347">Helicase</keyword>
<evidence type="ECO:0000313" key="4">
    <source>
        <dbReference type="EMBL" id="NEY81352.1"/>
    </source>
</evidence>
<dbReference type="GO" id="GO:0004386">
    <property type="term" value="F:helicase activity"/>
    <property type="evidence" value="ECO:0007669"/>
    <property type="project" value="UniProtKB-KW"/>
</dbReference>
<reference evidence="3 6" key="2">
    <citation type="submission" date="2020-07" db="EMBL/GenBank/DDBJ databases">
        <authorList>
            <person name="Feng H."/>
        </authorList>
    </citation>
    <scope>NUCLEOTIDE SEQUENCE [LARGE SCALE GENOMIC DNA]</scope>
    <source>
        <strain evidence="3">S-12</strain>
        <strain evidence="6">s-12</strain>
    </source>
</reference>
<feature type="domain" description="Helicase C-terminal" evidence="2">
    <location>
        <begin position="471"/>
        <end position="656"/>
    </location>
</feature>
<dbReference type="InterPro" id="IPR053980">
    <property type="entry name" value="ISP_coupler"/>
</dbReference>
<reference evidence="4 5" key="1">
    <citation type="submission" date="2020-02" db="EMBL/GenBank/DDBJ databases">
        <title>Bacillus aquiflavi sp. nov., isolated from yellow water of strong flavor Chinese baijiu in Yibin region of China.</title>
        <authorList>
            <person name="Xie J."/>
        </authorList>
    </citation>
    <scope>NUCLEOTIDE SEQUENCE [LARGE SCALE GENOMIC DNA]</scope>
    <source>
        <strain evidence="4 5">3H-10</strain>
    </source>
</reference>
<dbReference type="Proteomes" id="UP000472971">
    <property type="component" value="Unassembled WGS sequence"/>
</dbReference>
<dbReference type="InterPro" id="IPR027417">
    <property type="entry name" value="P-loop_NTPase"/>
</dbReference>
<dbReference type="InterPro" id="IPR050742">
    <property type="entry name" value="Helicase_Restrict-Modif_Enz"/>
</dbReference>
<dbReference type="SUPFAM" id="SSF52980">
    <property type="entry name" value="Restriction endonuclease-like"/>
    <property type="match status" value="1"/>
</dbReference>
<dbReference type="PROSITE" id="PS51194">
    <property type="entry name" value="HELICASE_CTER"/>
    <property type="match status" value="1"/>
</dbReference>
<dbReference type="InterPro" id="IPR006935">
    <property type="entry name" value="Helicase/UvrB_N"/>
</dbReference>
<dbReference type="InterPro" id="IPR041635">
    <property type="entry name" value="Type_ISP_LLaBIII_C"/>
</dbReference>
<dbReference type="GO" id="GO:0005829">
    <property type="term" value="C:cytosol"/>
    <property type="evidence" value="ECO:0007669"/>
    <property type="project" value="TreeGrafter"/>
</dbReference>
<dbReference type="InterPro" id="IPR001650">
    <property type="entry name" value="Helicase_C-like"/>
</dbReference>
<dbReference type="RefSeq" id="WP_163241701.1">
    <property type="nucleotide sequence ID" value="NZ_JAAIWN010000013.1"/>
</dbReference>
<feature type="domain" description="Helicase ATP-binding" evidence="1">
    <location>
        <begin position="186"/>
        <end position="393"/>
    </location>
</feature>
<dbReference type="CDD" id="cd22333">
    <property type="entry name" value="LlaBIII_nuclease-like"/>
    <property type="match status" value="1"/>
</dbReference>
<keyword evidence="4" id="KW-0067">ATP-binding</keyword>
<dbReference type="SMART" id="SM00490">
    <property type="entry name" value="HELICc"/>
    <property type="match status" value="1"/>
</dbReference>
<organism evidence="4 5">
    <name type="scientific">Bacillus aquiflavi</name>
    <dbReference type="NCBI Taxonomy" id="2672567"/>
    <lineage>
        <taxon>Bacteria</taxon>
        <taxon>Bacillati</taxon>
        <taxon>Bacillota</taxon>
        <taxon>Bacilli</taxon>
        <taxon>Bacillales</taxon>
        <taxon>Bacillaceae</taxon>
        <taxon>Bacillus</taxon>
    </lineage>
</organism>
<dbReference type="SUPFAM" id="SSF53335">
    <property type="entry name" value="S-adenosyl-L-methionine-dependent methyltransferases"/>
    <property type="match status" value="1"/>
</dbReference>
<dbReference type="Pfam" id="PF04851">
    <property type="entry name" value="ResIII"/>
    <property type="match status" value="1"/>
</dbReference>
<keyword evidence="4" id="KW-0378">Hydrolase</keyword>
<evidence type="ECO:0000313" key="5">
    <source>
        <dbReference type="Proteomes" id="UP000472971"/>
    </source>
</evidence>
<dbReference type="Pfam" id="PF18135">
    <property type="entry name" value="Type_ISP_C"/>
    <property type="match status" value="1"/>
</dbReference>
<dbReference type="GO" id="GO:0003677">
    <property type="term" value="F:DNA binding"/>
    <property type="evidence" value="ECO:0007669"/>
    <property type="project" value="InterPro"/>
</dbReference>
<dbReference type="PANTHER" id="PTHR47396:SF1">
    <property type="entry name" value="ATP-DEPENDENT HELICASE IRC3-RELATED"/>
    <property type="match status" value="1"/>
</dbReference>
<dbReference type="Pfam" id="PF13156">
    <property type="entry name" value="Mrr_cat_2"/>
    <property type="match status" value="1"/>
</dbReference>
<comment type="caution">
    <text evidence="4">The sequence shown here is derived from an EMBL/GenBank/DDBJ whole genome shotgun (WGS) entry which is preliminary data.</text>
</comment>
<protein>
    <submittedName>
        <fullName evidence="4">DEAD/DEAH box helicase</fullName>
    </submittedName>
</protein>
<dbReference type="Gene3D" id="3.40.50.300">
    <property type="entry name" value="P-loop containing nucleotide triphosphate hydrolases"/>
    <property type="match status" value="2"/>
</dbReference>
<proteinExistence type="predicted"/>
<dbReference type="Gene3D" id="3.40.1350.10">
    <property type="match status" value="1"/>
</dbReference>
<evidence type="ECO:0000313" key="3">
    <source>
        <dbReference type="EMBL" id="MBA4537055.1"/>
    </source>
</evidence>
<dbReference type="InterPro" id="IPR029063">
    <property type="entry name" value="SAM-dependent_MTases_sf"/>
</dbReference>
<evidence type="ECO:0000313" key="6">
    <source>
        <dbReference type="Proteomes" id="UP000570010"/>
    </source>
</evidence>
<keyword evidence="4" id="KW-0547">Nucleotide-binding</keyword>
<dbReference type="Pfam" id="PF22240">
    <property type="entry name" value="ISP_coupler"/>
    <property type="match status" value="1"/>
</dbReference>
<dbReference type="InterPro" id="IPR039442">
    <property type="entry name" value="Mrr-like_dom"/>
</dbReference>
<dbReference type="PROSITE" id="PS51192">
    <property type="entry name" value="HELICASE_ATP_BIND_1"/>
    <property type="match status" value="1"/>
</dbReference>
<dbReference type="InterPro" id="IPR014001">
    <property type="entry name" value="Helicase_ATP-bd"/>
</dbReference>
<gene>
    <name evidence="4" type="ORF">G4D64_07440</name>
    <name evidence="3" type="ORF">H1Z61_07825</name>
</gene>
<dbReference type="EMBL" id="JAAIWN010000013">
    <property type="protein sequence ID" value="NEY81352.1"/>
    <property type="molecule type" value="Genomic_DNA"/>
</dbReference>
<dbReference type="SUPFAM" id="SSF52540">
    <property type="entry name" value="P-loop containing nucleoside triphosphate hydrolases"/>
    <property type="match status" value="1"/>
</dbReference>
<dbReference type="EMBL" id="JACEIO010000014">
    <property type="protein sequence ID" value="MBA4537055.1"/>
    <property type="molecule type" value="Genomic_DNA"/>
</dbReference>
<evidence type="ECO:0000259" key="1">
    <source>
        <dbReference type="PROSITE" id="PS51192"/>
    </source>
</evidence>
<keyword evidence="5" id="KW-1185">Reference proteome</keyword>
<dbReference type="GO" id="GO:0016787">
    <property type="term" value="F:hydrolase activity"/>
    <property type="evidence" value="ECO:0007669"/>
    <property type="project" value="InterPro"/>
</dbReference>
<sequence>MTQESSKSFISLVKEIDLEYRTQRDRGTLFEILSKTYLENEPMYKRLFDEVWMLNEVPEEYGIPKIDTGVDLVAKERETGDLVAVQCKYYSEDTAIQKSHIDSYLNEIGKSYYSKGIIITSTDKWSKHAESALNDRDKDIQRIALTQLKDSQIDWSEFGFKQPEKVKVKSKKTPRSHQKPAIEAVVKGLEKVDRGKLIMAPGTGKTYTSMAIAEELAAKKKGVFRVLYLVPSIQLLSQTLKSWTADTNYFMDSIAVCSDKKVTKKDSTNEYEDIAVADIGFPATTNAEKLLEYQNKIESSSQKGNFLTVFSTYQSIDVISEAQKNGFYEFDLVICDEAHRTTGATEAGKEASNFTKVHYDKYIKTRKRLYQTATPRIYGDAAKQKADEMSVVIADMDNVDLYGKEFYRIGFGDAIRQGILTDYKVMVLAVDEEMISRRFQQMLAQKDSELEFDDITKIVGCWNGLVRRKSESDETLGAPMKRAIAFTGTIKESKLIKDMFNHVVNEYLYQEDEVEAQYKIEIDHADGSMNALEKNRKISWLKEDVPENTCRILSNARFLTEGVDVPDLDAIMFLKPRRSKIDIAQAVGRVMRKSEGKDYGYVILPIGVPAGMNANTVLDNNEKYRTVWEVLNALRSLDERFDATINKLELNKKKPDQIQVIGVGDAPEDGELKQPAIEQLSFMLNEEDLTDLEKAIYGKIVRKVGNVRYWEDWSKDVAEIAQRHMMRIRVMLEDKQSEAYKEFQKFIKSLRYNINDSITEEQAIEMLAQHLITKPVFEALFDSYSFVYNNPVSKSMDSILSILDEQGLMKEQEKLESFYESVRIRAEGIDNLKAKQEIIIQLYDKFFKVGFKETTERLGIVFTPVEVVDFIIHSVNDVLEKHFGKSLASEGVHVLDPFTGTGTFITRLLQSGLIPKEDLLRKYTQEIHANEIVLLSYYIAAINIEETFHSLYGGEYVPFEGIVLTDTFDSTEKESSFEDILFNENNERLKRQQENPVFAIIGNPPYSAKQTSENDNRQNQKYPKLDNLIRNSYAKYSTAQNKNNLYDSYIRAFKWSSKRIQNKGVIAFVTNNGFLDGITADGLRKCWYEEFNYIYCLNLRGDQRTQGELSRKEGGKVFGSGSRTGVAITFLVKDGSDNHEIFYHDIGEYLNREQKLKILKKQNKISNINWKRVVPDIFNNWINQRDGEFMKYLPITDDENSVFIDRGIGFGSSRDEWVTNYSKEILKQSVKTLINNFNDQVDNVKDVEDLLTNSTKINWSDDLKKRWEKKDKIEYDESSITYIQYRPFVKRYLYNSRPLIKRPSIWNKVFSEKLKENLFLNFMGGNKGFSVLVTDTITDYQTLFNNKSIPLYFATEQTIFEGDQDKIENIRDSILQDFQTKYEDSNITKLSIFQYIYALLNCREYQEKYQADLMKESPRIMFVKDFWKHVEIGQKLIDLHINYEHVEPYDGITIEYKVDNPSFEVTKMRYAKKGDMSKIIFNSDITIKDIPQKAYEYTLNGRTPIDWIIDQYIKEVKKNSQIVFDPNKYSNNEKYIFELLLRVINVSVQTVELIDSLPPLDIIE</sequence>
<dbReference type="PANTHER" id="PTHR47396">
    <property type="entry name" value="TYPE I RESTRICTION ENZYME ECOKI R PROTEIN"/>
    <property type="match status" value="1"/>
</dbReference>
<evidence type="ECO:0000259" key="2">
    <source>
        <dbReference type="PROSITE" id="PS51194"/>
    </source>
</evidence>
<dbReference type="GO" id="GO:0005524">
    <property type="term" value="F:ATP binding"/>
    <property type="evidence" value="ECO:0007669"/>
    <property type="project" value="InterPro"/>
</dbReference>
<dbReference type="SMART" id="SM00487">
    <property type="entry name" value="DEXDc"/>
    <property type="match status" value="1"/>
</dbReference>
<dbReference type="PRINTS" id="PR00507">
    <property type="entry name" value="N12N6MTFRASE"/>
</dbReference>
<accession>A0A6B3VWF0</accession>
<dbReference type="InterPro" id="IPR011856">
    <property type="entry name" value="tRNA_endonuc-like_dom_sf"/>
</dbReference>
<dbReference type="Gene3D" id="3.40.50.150">
    <property type="entry name" value="Vaccinia Virus protein VP39"/>
    <property type="match status" value="1"/>
</dbReference>